<protein>
    <recommendedName>
        <fullName evidence="2">Zinc-ribbon domain-containing protein</fullName>
    </recommendedName>
</protein>
<dbReference type="OrthoDB" id="5517324at2"/>
<evidence type="ECO:0000256" key="1">
    <source>
        <dbReference type="SAM" id="MobiDB-lite"/>
    </source>
</evidence>
<evidence type="ECO:0000259" key="2">
    <source>
        <dbReference type="Pfam" id="PF13240"/>
    </source>
</evidence>
<feature type="region of interest" description="Disordered" evidence="1">
    <location>
        <begin position="1"/>
        <end position="40"/>
    </location>
</feature>
<dbReference type="Pfam" id="PF13240">
    <property type="entry name" value="Zn_Ribbon_1"/>
    <property type="match status" value="1"/>
</dbReference>
<feature type="compositionally biased region" description="Polar residues" evidence="1">
    <location>
        <begin position="1"/>
        <end position="10"/>
    </location>
</feature>
<organism evidence="3 4">
    <name type="scientific">Turneriella parva (strain ATCC BAA-1111 / DSM 21527 / NCTC 11395 / H)</name>
    <name type="common">Leptospira parva</name>
    <dbReference type="NCBI Taxonomy" id="869212"/>
    <lineage>
        <taxon>Bacteria</taxon>
        <taxon>Pseudomonadati</taxon>
        <taxon>Spirochaetota</taxon>
        <taxon>Spirochaetia</taxon>
        <taxon>Leptospirales</taxon>
        <taxon>Leptospiraceae</taxon>
        <taxon>Turneriella</taxon>
    </lineage>
</organism>
<dbReference type="KEGG" id="tpx:Turpa_1582"/>
<evidence type="ECO:0000313" key="3">
    <source>
        <dbReference type="EMBL" id="AFM12230.1"/>
    </source>
</evidence>
<feature type="domain" description="Zinc-ribbon" evidence="2">
    <location>
        <begin position="103"/>
        <end position="124"/>
    </location>
</feature>
<dbReference type="InterPro" id="IPR026870">
    <property type="entry name" value="Zinc_ribbon_dom"/>
</dbReference>
<dbReference type="AlphaFoldDB" id="I4B4M3"/>
<dbReference type="RefSeq" id="WP_014802741.1">
    <property type="nucleotide sequence ID" value="NC_018020.1"/>
</dbReference>
<dbReference type="STRING" id="869212.Turpa_1582"/>
<dbReference type="HOGENOM" id="CLU_784813_0_0_12"/>
<dbReference type="EMBL" id="CP002959">
    <property type="protein sequence ID" value="AFM12230.1"/>
    <property type="molecule type" value="Genomic_DNA"/>
</dbReference>
<accession>I4B4M3</accession>
<evidence type="ECO:0000313" key="4">
    <source>
        <dbReference type="Proteomes" id="UP000006048"/>
    </source>
</evidence>
<keyword evidence="4" id="KW-1185">Reference proteome</keyword>
<gene>
    <name evidence="3" type="ordered locus">Turpa_1582</name>
</gene>
<proteinExistence type="predicted"/>
<sequence>MANEPQNPQDPNDKSWKPAFDNIPDNPGQPAGSPPPGYDRVEEAGTFQMLWDCKYCSTKKLLGVTHKFCPSCGAAQDANARYFPSDEEAIAVEDHEYTGADKKCGNCGTANAAKAEFCTQCGSPMKDAKTVSLRSEQATAEGSAFATDSRANAKQDFEAQKAGLSGAAPEPEAPKSKKWYYIGGAVGVGLVALISSFFISRSVEVKVDSHNWERVVKVESYKGRSESAWCSSMPFDAYMVIRKREVSSTNQVADGETCDMVRVDKGNGTFKKERRCKTKYKSVPVYSDKCYYRVNRWGHERDITAKGGLNDQVAWPAVNIRSGSCVGCEREGGRSEAYNLFLSEIKKPDKKYTCAFPEAQWRAIPDGAVKKIKVRLVGGAKCDTLN</sequence>
<reference evidence="3 4" key="1">
    <citation type="submission" date="2012-06" db="EMBL/GenBank/DDBJ databases">
        <title>The complete chromosome of genome of Turneriella parva DSM 21527.</title>
        <authorList>
            <consortium name="US DOE Joint Genome Institute (JGI-PGF)"/>
            <person name="Lucas S."/>
            <person name="Han J."/>
            <person name="Lapidus A."/>
            <person name="Bruce D."/>
            <person name="Goodwin L."/>
            <person name="Pitluck S."/>
            <person name="Peters L."/>
            <person name="Kyrpides N."/>
            <person name="Mavromatis K."/>
            <person name="Ivanova N."/>
            <person name="Mikhailova N."/>
            <person name="Chertkov O."/>
            <person name="Detter J.C."/>
            <person name="Tapia R."/>
            <person name="Han C."/>
            <person name="Land M."/>
            <person name="Hauser L."/>
            <person name="Markowitz V."/>
            <person name="Cheng J.-F."/>
            <person name="Hugenholtz P."/>
            <person name="Woyke T."/>
            <person name="Wu D."/>
            <person name="Gronow S."/>
            <person name="Wellnitz S."/>
            <person name="Brambilla E."/>
            <person name="Klenk H.-P."/>
            <person name="Eisen J.A."/>
        </authorList>
    </citation>
    <scope>NUCLEOTIDE SEQUENCE [LARGE SCALE GENOMIC DNA]</scope>
    <source>
        <strain evidence="4">ATCC BAA-1111 / DSM 21527 / NCTC 11395 / H</strain>
    </source>
</reference>
<dbReference type="Proteomes" id="UP000006048">
    <property type="component" value="Chromosome"/>
</dbReference>
<name>I4B4M3_TURPD</name>